<accession>A0A1G4TBE8</accession>
<evidence type="ECO:0000313" key="4">
    <source>
        <dbReference type="EMBL" id="SCW78686.1"/>
    </source>
</evidence>
<dbReference type="SUPFAM" id="SSF55729">
    <property type="entry name" value="Acyl-CoA N-acyltransferases (Nat)"/>
    <property type="match status" value="1"/>
</dbReference>
<dbReference type="PIRSF" id="PIRSF028520">
    <property type="entry name" value="UCP028520"/>
    <property type="match status" value="1"/>
</dbReference>
<dbReference type="Pfam" id="PF00583">
    <property type="entry name" value="Acetyltransf_1"/>
    <property type="match status" value="1"/>
</dbReference>
<evidence type="ECO:0000256" key="1">
    <source>
        <dbReference type="ARBA" id="ARBA00022679"/>
    </source>
</evidence>
<dbReference type="InterPro" id="IPR016181">
    <property type="entry name" value="Acyl_CoA_acyltransferase"/>
</dbReference>
<dbReference type="InterPro" id="IPR016890">
    <property type="entry name" value="UCP028520"/>
</dbReference>
<dbReference type="PROSITE" id="PS51186">
    <property type="entry name" value="GNAT"/>
    <property type="match status" value="1"/>
</dbReference>
<feature type="domain" description="N-acetyltransferase" evidence="3">
    <location>
        <begin position="16"/>
        <end position="163"/>
    </location>
</feature>
<dbReference type="Gene3D" id="3.40.630.30">
    <property type="match status" value="1"/>
</dbReference>
<dbReference type="PANTHER" id="PTHR43877:SF2">
    <property type="entry name" value="AMINOALKYLPHOSPHONATE N-ACETYLTRANSFERASE-RELATED"/>
    <property type="match status" value="1"/>
</dbReference>
<reference evidence="5" key="1">
    <citation type="submission" date="2016-10" db="EMBL/GenBank/DDBJ databases">
        <authorList>
            <person name="Varghese N."/>
            <person name="Submissions S."/>
        </authorList>
    </citation>
    <scope>NUCLEOTIDE SEQUENCE [LARGE SCALE GENOMIC DNA]</scope>
    <source>
        <strain evidence="5">CGMCC 1.3431</strain>
    </source>
</reference>
<keyword evidence="2" id="KW-0012">Acyltransferase</keyword>
<evidence type="ECO:0000259" key="3">
    <source>
        <dbReference type="PROSITE" id="PS51186"/>
    </source>
</evidence>
<dbReference type="EMBL" id="FMTS01000007">
    <property type="protein sequence ID" value="SCW78686.1"/>
    <property type="molecule type" value="Genomic_DNA"/>
</dbReference>
<dbReference type="OrthoDB" id="6182349at2"/>
<dbReference type="PANTHER" id="PTHR43877">
    <property type="entry name" value="AMINOALKYLPHOSPHONATE N-ACETYLTRANSFERASE-RELATED-RELATED"/>
    <property type="match status" value="1"/>
</dbReference>
<name>A0A1G4TBE8_9CAUL</name>
<gene>
    <name evidence="4" type="ORF">SAMN02927928_3409</name>
</gene>
<protein>
    <recommendedName>
        <fullName evidence="3">N-acetyltransferase domain-containing protein</fullName>
    </recommendedName>
</protein>
<dbReference type="InterPro" id="IPR000182">
    <property type="entry name" value="GNAT_dom"/>
</dbReference>
<dbReference type="AlphaFoldDB" id="A0A1G4TBE8"/>
<keyword evidence="5" id="KW-1185">Reference proteome</keyword>
<keyword evidence="1" id="KW-0808">Transferase</keyword>
<organism evidence="4 5">
    <name type="scientific">Asticcacaulis taihuensis</name>
    <dbReference type="NCBI Taxonomy" id="260084"/>
    <lineage>
        <taxon>Bacteria</taxon>
        <taxon>Pseudomonadati</taxon>
        <taxon>Pseudomonadota</taxon>
        <taxon>Alphaproteobacteria</taxon>
        <taxon>Caulobacterales</taxon>
        <taxon>Caulobacteraceae</taxon>
        <taxon>Asticcacaulis</taxon>
    </lineage>
</organism>
<sequence length="169" mass="18641">MPLTHLTAPLPAPLLDALHRLNEDHATELSSLSRQGLERLIGTAFFAATIDDGDGLVIVCDQDTLYDSPNFLWFKSRYPRFVYVDRVAVSPARRGEGLARQLYEAVFAVARAAGHDNVVCEVNYDPPNPASDAFHEKLGFTEVGRAHLADRGKGVRYLQVTVQPPLPTD</sequence>
<evidence type="ECO:0000313" key="5">
    <source>
        <dbReference type="Proteomes" id="UP000199150"/>
    </source>
</evidence>
<dbReference type="RefSeq" id="WP_090650399.1">
    <property type="nucleotide sequence ID" value="NZ_CBCRYE010000007.1"/>
</dbReference>
<proteinExistence type="predicted"/>
<dbReference type="InterPro" id="IPR050832">
    <property type="entry name" value="Bact_Acetyltransf"/>
</dbReference>
<dbReference type="CDD" id="cd04301">
    <property type="entry name" value="NAT_SF"/>
    <property type="match status" value="1"/>
</dbReference>
<dbReference type="GO" id="GO:0016747">
    <property type="term" value="F:acyltransferase activity, transferring groups other than amino-acyl groups"/>
    <property type="evidence" value="ECO:0007669"/>
    <property type="project" value="InterPro"/>
</dbReference>
<evidence type="ECO:0000256" key="2">
    <source>
        <dbReference type="ARBA" id="ARBA00023315"/>
    </source>
</evidence>
<dbReference type="Proteomes" id="UP000199150">
    <property type="component" value="Unassembled WGS sequence"/>
</dbReference>